<dbReference type="Gene3D" id="3.60.40.10">
    <property type="entry name" value="PPM-type phosphatase domain"/>
    <property type="match status" value="1"/>
</dbReference>
<dbReference type="GO" id="GO:0016020">
    <property type="term" value="C:membrane"/>
    <property type="evidence" value="ECO:0007669"/>
    <property type="project" value="UniProtKB-SubCell"/>
</dbReference>
<dbReference type="Pfam" id="PF23598">
    <property type="entry name" value="LRR_14"/>
    <property type="match status" value="1"/>
</dbReference>
<organism evidence="22 23">
    <name type="scientific">Lates calcarifer</name>
    <name type="common">Barramundi</name>
    <name type="synonym">Holocentrus calcarifer</name>
    <dbReference type="NCBI Taxonomy" id="8187"/>
    <lineage>
        <taxon>Eukaryota</taxon>
        <taxon>Metazoa</taxon>
        <taxon>Chordata</taxon>
        <taxon>Craniata</taxon>
        <taxon>Vertebrata</taxon>
        <taxon>Euteleostomi</taxon>
        <taxon>Actinopterygii</taxon>
        <taxon>Neopterygii</taxon>
        <taxon>Teleostei</taxon>
        <taxon>Neoteleostei</taxon>
        <taxon>Acanthomorphata</taxon>
        <taxon>Carangaria</taxon>
        <taxon>Carangaria incertae sedis</taxon>
        <taxon>Centropomidae</taxon>
        <taxon>Lates</taxon>
    </lineage>
</organism>
<evidence type="ECO:0000256" key="20">
    <source>
        <dbReference type="SAM" id="MobiDB-lite"/>
    </source>
</evidence>
<keyword evidence="14" id="KW-0464">Manganese</keyword>
<dbReference type="Pfam" id="PF23010">
    <property type="entry name" value="RA_3"/>
    <property type="match status" value="1"/>
</dbReference>
<dbReference type="SUPFAM" id="SSF50729">
    <property type="entry name" value="PH domain-like"/>
    <property type="match status" value="1"/>
</dbReference>
<dbReference type="CDD" id="cd00143">
    <property type="entry name" value="PP2Cc"/>
    <property type="match status" value="1"/>
</dbReference>
<reference evidence="22" key="2">
    <citation type="submission" date="2025-08" db="UniProtKB">
        <authorList>
            <consortium name="Ensembl"/>
        </authorList>
    </citation>
    <scope>IDENTIFICATION</scope>
</reference>
<dbReference type="PROSITE" id="PS51746">
    <property type="entry name" value="PPM_2"/>
    <property type="match status" value="1"/>
</dbReference>
<evidence type="ECO:0000256" key="6">
    <source>
        <dbReference type="ARBA" id="ARBA00022490"/>
    </source>
</evidence>
<dbReference type="SMART" id="SM00332">
    <property type="entry name" value="PP2Cc"/>
    <property type="match status" value="1"/>
</dbReference>
<dbReference type="EC" id="3.1.3.16" evidence="5"/>
<keyword evidence="6" id="KW-0963">Cytoplasm</keyword>
<dbReference type="GO" id="GO:0004722">
    <property type="term" value="F:protein serine/threonine phosphatase activity"/>
    <property type="evidence" value="ECO:0007669"/>
    <property type="project" value="UniProtKB-EC"/>
</dbReference>
<dbReference type="InterPro" id="IPR001611">
    <property type="entry name" value="Leu-rich_rpt"/>
</dbReference>
<dbReference type="SMART" id="SM00364">
    <property type="entry name" value="LRR_BAC"/>
    <property type="match status" value="11"/>
</dbReference>
<evidence type="ECO:0000256" key="14">
    <source>
        <dbReference type="ARBA" id="ARBA00023211"/>
    </source>
</evidence>
<dbReference type="GeneTree" id="ENSGT00940000159841"/>
<evidence type="ECO:0000256" key="8">
    <source>
        <dbReference type="ARBA" id="ARBA00022614"/>
    </source>
</evidence>
<dbReference type="PANTHER" id="PTHR45712">
    <property type="entry name" value="AGAP008170-PA"/>
    <property type="match status" value="1"/>
</dbReference>
<dbReference type="InterPro" id="IPR001932">
    <property type="entry name" value="PPM-type_phosphatase-like_dom"/>
</dbReference>
<keyword evidence="9" id="KW-0479">Metal-binding</keyword>
<dbReference type="GO" id="GO:0005615">
    <property type="term" value="C:extracellular space"/>
    <property type="evidence" value="ECO:0007669"/>
    <property type="project" value="TreeGrafter"/>
</dbReference>
<evidence type="ECO:0000256" key="5">
    <source>
        <dbReference type="ARBA" id="ARBA00013081"/>
    </source>
</evidence>
<keyword evidence="7" id="KW-0597">Phosphoprotein</keyword>
<dbReference type="Proteomes" id="UP000314980">
    <property type="component" value="Unassembled WGS sequence"/>
</dbReference>
<dbReference type="GO" id="GO:0005737">
    <property type="term" value="C:cytoplasm"/>
    <property type="evidence" value="ECO:0007669"/>
    <property type="project" value="UniProtKB-SubCell"/>
</dbReference>
<keyword evidence="8" id="KW-0433">Leucine-rich repeat</keyword>
<dbReference type="Ensembl" id="ENSLCAT00010036044.1">
    <property type="protein sequence ID" value="ENSLCAP00010035224.1"/>
    <property type="gene ID" value="ENSLCAG00010016494.1"/>
</dbReference>
<keyword evidence="10" id="KW-0677">Repeat</keyword>
<keyword evidence="23" id="KW-1185">Reference proteome</keyword>
<dbReference type="InterPro" id="IPR050333">
    <property type="entry name" value="SLRP"/>
</dbReference>
<feature type="domain" description="PPM-type phosphatase" evidence="21">
    <location>
        <begin position="751"/>
        <end position="999"/>
    </location>
</feature>
<protein>
    <recommendedName>
        <fullName evidence="18">PH domain leucine-rich repeat-containing protein phosphatase 2</fullName>
        <ecNumber evidence="5">3.1.3.16</ecNumber>
    </recommendedName>
    <alternativeName>
        <fullName evidence="19">PH domain leucine-rich repeat-containing protein phosphatase-like</fullName>
    </alternativeName>
</protein>
<comment type="cofactor">
    <cofactor evidence="1">
        <name>Mn(2+)</name>
        <dbReference type="ChEBI" id="CHEBI:29035"/>
    </cofactor>
</comment>
<dbReference type="InterPro" id="IPR032675">
    <property type="entry name" value="LRR_dom_sf"/>
</dbReference>
<evidence type="ECO:0000259" key="21">
    <source>
        <dbReference type="PROSITE" id="PS51746"/>
    </source>
</evidence>
<sequence>MKTFQLISCICSHACRTSSQARRGGSGGSGNCPPLMLMLHCMCSLLFCGGRCLTTSPFPLSFRRLDPSERPLQILYDYLAAMGYADPVRVQHEAANSDLSCLIRFYKHPVNADQQERTLLKGVFSVRKGKTQLHKWAERQVILCGTCLIVASVKDSLTGKMHILPLVGGKVEEVKRRQHCLMFSSAGSQAQTYFVNFDTLADFQRWHRQASKVVSQTVSMVDLSCYSLEAVPEYLFYSQDITHLNLRHNFMSLQGPGGLLNLPRFSQLKSLNLSHNRLGVFPECVCEILTLTELNLSCNNLHTVPVQIGNLQSLQTLSLDGNHLSSLPEELGGLSQLNCLGLSFNNFSHIPAVLERLSAVDKLAMAGNRVESLELCTLARMSHLKNIDLRLNGLRWVKSESLEAVSQVTQLDLRDNCLDSLDLSSICNLETLQCQRNQLGTLTLSGFTLRMLHASSNRLTTVNIYPVPNQLTHMELSQNLLEYLPDWVCDCRKIEMLDVTHNLLSELPSRCFLSLRKLLAGNNRLQRVPDLLDHVPLEALDLQHNKLTELPESLFYKALNLKYLNVSANTLESIPPSSQSEESLSTLQELYLTGNSLNENCGALLVGHQNLRVLHIAYNQLLSFPASKLSKLELLEELNLSGNKLKTIPSTVSSCKRLHTLIAHSNHINVFPEILSLPEIKLVDLSCNELTEIQLPDSLPATLQELDLTGNSSLMLEHKTLNLFSHITTLKLDQKSTTTAGDSLSASTPWNHGYSEMSGQRNKLCVSVLTVDRFGDGVEACYGIFDGDRNEEVPRLLQCTMGDVLCEELQHSSIDSVYMCNTFLTSHRKLGMAGQKLGASALLCYIHHEPSDPGGHLSLTVANVGTCQAVLCRDGRPVALSKVYSLENCTEEMERVKVSKAIITEDNKVSGVTCCSRLLGCSYLSPWVLPKPWVHTEPLCSQDEFLILGNRALFERVSYQEAVCTVQAVRDPRAAAKKLCSLAQSYGCKDNIGAVVVSLHIGEDSCTCEPPVSTAEPRGPPPAPVPVSVTPGPADPATLSSSSGGVSEFNSETSASEVGSEAGSTASDEHQSSGPTSRPERRCSLHPATTLCGIMVPGSGGAGTHPGLFQRQPSCATFSSNQSDNGLDSDDEAPLEGVISNGSKLEVEVDIHCCAFQLREITDLKKSPSTSSLFGKKLSNGSVVAPEDSHNLIEVALEAPKKKSGYFTAPAQQDPEDQLIVPPSLEQEVREQLRGQSPLVSGPSAPSTAPILKDPVWDHPHPPAFASSLVPGPGPAPILQQEVYDTAL</sequence>
<dbReference type="FunFam" id="3.80.10.10:FF:000027">
    <property type="entry name" value="PH domain and leucine rich repeat protein phosphatase 2"/>
    <property type="match status" value="1"/>
</dbReference>
<proteinExistence type="predicted"/>
<feature type="compositionally biased region" description="Polar residues" evidence="20">
    <location>
        <begin position="1048"/>
        <end position="1076"/>
    </location>
</feature>
<dbReference type="FunFam" id="3.80.10.10:FF:000120">
    <property type="entry name" value="PH domain and leucine rich repeat protein phosphatase 2"/>
    <property type="match status" value="1"/>
</dbReference>
<evidence type="ECO:0000256" key="4">
    <source>
        <dbReference type="ARBA" id="ARBA00004496"/>
    </source>
</evidence>
<keyword evidence="12" id="KW-0904">Protein phosphatase</keyword>
<keyword evidence="11" id="KW-0378">Hydrolase</keyword>
<evidence type="ECO:0000256" key="17">
    <source>
        <dbReference type="ARBA" id="ARBA00058248"/>
    </source>
</evidence>
<evidence type="ECO:0000256" key="18">
    <source>
        <dbReference type="ARBA" id="ARBA00072392"/>
    </source>
</evidence>
<evidence type="ECO:0000256" key="3">
    <source>
        <dbReference type="ARBA" id="ARBA00004170"/>
    </source>
</evidence>
<dbReference type="InterPro" id="IPR055071">
    <property type="entry name" value="RA_PHLPP-like"/>
</dbReference>
<comment type="function">
    <text evidence="17">Protein phosphatase involved in regulation of Akt and PKC signaling. Mediates dephosphorylation in the C-terminal domain hydrophobic motif of members of the AGC Ser/Thr protein kinase family; specifically acts on 'Ser-473' of AKT1, 'Ser-660' of PRKCB isoform beta-II and 'Ser-657' of PRKCA. Akt regulates the balance between cell survival and apoptosis through a cascade that primarily alters the function of transcription factors that regulate pro- and antiapoptotic genes. Dephosphorylation of 'Ser-473' of Akt triggers apoptosis and decreases cell proliferation. Also controls the phosphorylation of AKT3. Dephosphorylates STK4 on 'Thr-387' leading to STK4 activation and apoptosis. Dephosphorylates RPS6KB1 and is involved in regulation of cap-dependent translation. Inhibits cancer cell proliferation and may act as a tumor suppressor. Dephosphorylation of PRKCA and PRKCB leads to their destabilization and degradation. Dephosphorylates RAF1 inhibiting its kinase activity.</text>
</comment>
<accession>A0A4W6EC66</accession>
<dbReference type="Pfam" id="PF00481">
    <property type="entry name" value="PP2C"/>
    <property type="match status" value="1"/>
</dbReference>
<comment type="catalytic activity">
    <reaction evidence="16">
        <text>O-phospho-L-threonyl-[protein] + H2O = L-threonyl-[protein] + phosphate</text>
        <dbReference type="Rhea" id="RHEA:47004"/>
        <dbReference type="Rhea" id="RHEA-COMP:11060"/>
        <dbReference type="Rhea" id="RHEA-COMP:11605"/>
        <dbReference type="ChEBI" id="CHEBI:15377"/>
        <dbReference type="ChEBI" id="CHEBI:30013"/>
        <dbReference type="ChEBI" id="CHEBI:43474"/>
        <dbReference type="ChEBI" id="CHEBI:61977"/>
        <dbReference type="EC" id="3.1.3.16"/>
    </reaction>
</comment>
<feature type="compositionally biased region" description="Polar residues" evidence="20">
    <location>
        <begin position="1234"/>
        <end position="1247"/>
    </location>
</feature>
<name>A0A4W6EC66_LATCA</name>
<evidence type="ECO:0000256" key="13">
    <source>
        <dbReference type="ARBA" id="ARBA00023136"/>
    </source>
</evidence>
<dbReference type="InterPro" id="IPR036457">
    <property type="entry name" value="PPM-type-like_dom_sf"/>
</dbReference>
<evidence type="ECO:0000256" key="7">
    <source>
        <dbReference type="ARBA" id="ARBA00022553"/>
    </source>
</evidence>
<evidence type="ECO:0000256" key="15">
    <source>
        <dbReference type="ARBA" id="ARBA00023242"/>
    </source>
</evidence>
<evidence type="ECO:0000313" key="23">
    <source>
        <dbReference type="Proteomes" id="UP000314980"/>
    </source>
</evidence>
<dbReference type="PANTHER" id="PTHR45712:SF22">
    <property type="entry name" value="INSULIN-LIKE GROWTH FACTOR-BINDING PROTEIN COMPLEX ACID LABILE SUBUNIT"/>
    <property type="match status" value="1"/>
</dbReference>
<dbReference type="Pfam" id="PF13855">
    <property type="entry name" value="LRR_8"/>
    <property type="match status" value="2"/>
</dbReference>
<dbReference type="FunFam" id="3.60.40.10:FF:000003">
    <property type="entry name" value="PH domain and leucine-rich repeat protein phosphatase 1"/>
    <property type="match status" value="1"/>
</dbReference>
<evidence type="ECO:0000256" key="10">
    <source>
        <dbReference type="ARBA" id="ARBA00022737"/>
    </source>
</evidence>
<dbReference type="PROSITE" id="PS51450">
    <property type="entry name" value="LRR"/>
    <property type="match status" value="4"/>
</dbReference>
<evidence type="ECO:0000256" key="1">
    <source>
        <dbReference type="ARBA" id="ARBA00001936"/>
    </source>
</evidence>
<reference evidence="23" key="1">
    <citation type="submission" date="2015-09" db="EMBL/GenBank/DDBJ databases">
        <authorList>
            <person name="Sai Rama Sridatta P."/>
        </authorList>
    </citation>
    <scope>NUCLEOTIDE SEQUENCE [LARGE SCALE GENOMIC DNA]</scope>
</reference>
<dbReference type="InterPro" id="IPR003591">
    <property type="entry name" value="Leu-rich_rpt_typical-subtyp"/>
</dbReference>
<gene>
    <name evidence="22" type="primary">PHLPP2</name>
</gene>
<evidence type="ECO:0000256" key="16">
    <source>
        <dbReference type="ARBA" id="ARBA00048336"/>
    </source>
</evidence>
<evidence type="ECO:0000256" key="12">
    <source>
        <dbReference type="ARBA" id="ARBA00022912"/>
    </source>
</evidence>
<evidence type="ECO:0000256" key="2">
    <source>
        <dbReference type="ARBA" id="ARBA00004123"/>
    </source>
</evidence>
<dbReference type="SMART" id="SM00369">
    <property type="entry name" value="LRR_TYP"/>
    <property type="match status" value="13"/>
</dbReference>
<feature type="region of interest" description="Disordered" evidence="20">
    <location>
        <begin position="1009"/>
        <end position="1083"/>
    </location>
</feature>
<keyword evidence="15" id="KW-0539">Nucleus</keyword>
<dbReference type="Gene3D" id="3.80.10.10">
    <property type="entry name" value="Ribonuclease Inhibitor"/>
    <property type="match status" value="3"/>
</dbReference>
<dbReference type="GO" id="GO:0005634">
    <property type="term" value="C:nucleus"/>
    <property type="evidence" value="ECO:0007669"/>
    <property type="project" value="UniProtKB-SubCell"/>
</dbReference>
<keyword evidence="13" id="KW-0472">Membrane</keyword>
<comment type="subcellular location">
    <subcellularLocation>
        <location evidence="4">Cytoplasm</location>
    </subcellularLocation>
    <subcellularLocation>
        <location evidence="3">Membrane</location>
        <topology evidence="3">Peripheral membrane protein</topology>
    </subcellularLocation>
    <subcellularLocation>
        <location evidence="2">Nucleus</location>
    </subcellularLocation>
</comment>
<feature type="region of interest" description="Disordered" evidence="20">
    <location>
        <begin position="1234"/>
        <end position="1255"/>
    </location>
</feature>
<evidence type="ECO:0000256" key="11">
    <source>
        <dbReference type="ARBA" id="ARBA00022801"/>
    </source>
</evidence>
<dbReference type="SUPFAM" id="SSF52058">
    <property type="entry name" value="L domain-like"/>
    <property type="match status" value="2"/>
</dbReference>
<dbReference type="CDD" id="cd13322">
    <property type="entry name" value="PH_PHLPP-like"/>
    <property type="match status" value="1"/>
</dbReference>
<evidence type="ECO:0000256" key="19">
    <source>
        <dbReference type="ARBA" id="ARBA00078933"/>
    </source>
</evidence>
<dbReference type="GO" id="GO:0046872">
    <property type="term" value="F:metal ion binding"/>
    <property type="evidence" value="ECO:0007669"/>
    <property type="project" value="UniProtKB-KW"/>
</dbReference>
<evidence type="ECO:0000313" key="22">
    <source>
        <dbReference type="Ensembl" id="ENSLCAP00010035224.1"/>
    </source>
</evidence>
<evidence type="ECO:0000256" key="9">
    <source>
        <dbReference type="ARBA" id="ARBA00022723"/>
    </source>
</evidence>
<reference evidence="22" key="3">
    <citation type="submission" date="2025-09" db="UniProtKB">
        <authorList>
            <consortium name="Ensembl"/>
        </authorList>
    </citation>
    <scope>IDENTIFICATION</scope>
</reference>
<dbReference type="SUPFAM" id="SSF81606">
    <property type="entry name" value="PP2C-like"/>
    <property type="match status" value="1"/>
</dbReference>
<dbReference type="InterPro" id="IPR055414">
    <property type="entry name" value="LRR_R13L4/SHOC2-like"/>
</dbReference>